<dbReference type="PANTHER" id="PTHR35849">
    <property type="entry name" value="BLR2341 PROTEIN"/>
    <property type="match status" value="1"/>
</dbReference>
<name>A0A3B1B6X1_9ZZZZ</name>
<dbReference type="SUPFAM" id="SSF52091">
    <property type="entry name" value="SpoIIaa-like"/>
    <property type="match status" value="1"/>
</dbReference>
<organism evidence="2">
    <name type="scientific">hydrothermal vent metagenome</name>
    <dbReference type="NCBI Taxonomy" id="652676"/>
    <lineage>
        <taxon>unclassified sequences</taxon>
        <taxon>metagenomes</taxon>
        <taxon>ecological metagenomes</taxon>
    </lineage>
</organism>
<dbReference type="InterPro" id="IPR052746">
    <property type="entry name" value="MlaB_ABC_Transporter"/>
</dbReference>
<dbReference type="EMBL" id="UOFX01000029">
    <property type="protein sequence ID" value="VAX07714.1"/>
    <property type="molecule type" value="Genomic_DNA"/>
</dbReference>
<dbReference type="AlphaFoldDB" id="A0A3B1B6X1"/>
<evidence type="ECO:0000313" key="2">
    <source>
        <dbReference type="EMBL" id="VAX07714.1"/>
    </source>
</evidence>
<feature type="region of interest" description="Disordered" evidence="1">
    <location>
        <begin position="1"/>
        <end position="30"/>
    </location>
</feature>
<gene>
    <name evidence="2" type="ORF">MNBD_GAMMA26-827</name>
</gene>
<reference evidence="2" key="1">
    <citation type="submission" date="2018-06" db="EMBL/GenBank/DDBJ databases">
        <authorList>
            <person name="Zhirakovskaya E."/>
        </authorList>
    </citation>
    <scope>NUCLEOTIDE SEQUENCE</scope>
</reference>
<protein>
    <submittedName>
        <fullName evidence="2">Uncharacterized protein</fullName>
    </submittedName>
</protein>
<dbReference type="InterPro" id="IPR036513">
    <property type="entry name" value="STAS_dom_sf"/>
</dbReference>
<sequence length="137" mass="14453">MTTRKRVTKSVTEHDPLAIAEPEQLEDASEPEIKTAVAGADQADTFTFGDSLTIGEVADLQQRLMAVFNASGVIKLDGGDIQQTDGAGMQLLAAFVKEAVKMHVAFEWNNTSPALRDGAAQLGLAELLQLGEANAAA</sequence>
<evidence type="ECO:0000256" key="1">
    <source>
        <dbReference type="SAM" id="MobiDB-lite"/>
    </source>
</evidence>
<proteinExistence type="predicted"/>
<accession>A0A3B1B6X1</accession>
<dbReference type="PANTHER" id="PTHR35849:SF2">
    <property type="entry name" value="BLR2341 PROTEIN"/>
    <property type="match status" value="1"/>
</dbReference>